<reference evidence="3 4" key="1">
    <citation type="submission" date="2016-10" db="EMBL/GenBank/DDBJ databases">
        <title>The genome of Paramicrosporidium saccamoebae is the missing link in understanding Cryptomycota and Microsporidia evolution.</title>
        <authorList>
            <person name="Quandt C.A."/>
            <person name="Beaudet D."/>
            <person name="Corsaro D."/>
            <person name="Michel R."/>
            <person name="Corradi N."/>
            <person name="James T."/>
        </authorList>
    </citation>
    <scope>NUCLEOTIDE SEQUENCE [LARGE SCALE GENOMIC DNA]</scope>
    <source>
        <strain evidence="3 4">KSL3</strain>
    </source>
</reference>
<feature type="compositionally biased region" description="Basic and acidic residues" evidence="1">
    <location>
        <begin position="444"/>
        <end position="457"/>
    </location>
</feature>
<gene>
    <name evidence="3" type="ORF">PSACC_02526</name>
</gene>
<dbReference type="GO" id="GO:0005697">
    <property type="term" value="C:telomerase holoenzyme complex"/>
    <property type="evidence" value="ECO:0007669"/>
    <property type="project" value="TreeGrafter"/>
</dbReference>
<dbReference type="GO" id="GO:0070034">
    <property type="term" value="F:telomerase RNA binding"/>
    <property type="evidence" value="ECO:0007669"/>
    <property type="project" value="TreeGrafter"/>
</dbReference>
<feature type="domain" description="DNA/RNA-binding" evidence="2">
    <location>
        <begin position="168"/>
        <end position="235"/>
    </location>
</feature>
<dbReference type="InterPro" id="IPR011990">
    <property type="entry name" value="TPR-like_helical_dom_sf"/>
</dbReference>
<dbReference type="InterPro" id="IPR018834">
    <property type="entry name" value="DNA/RNA-bd_Est1-type"/>
</dbReference>
<keyword evidence="4" id="KW-1185">Reference proteome</keyword>
<dbReference type="InterPro" id="IPR045153">
    <property type="entry name" value="Est1/Ebs1-like"/>
</dbReference>
<dbReference type="Proteomes" id="UP000240830">
    <property type="component" value="Unassembled WGS sequence"/>
</dbReference>
<name>A0A2H9TIX6_9FUNG</name>
<sequence length="523" mass="59160">MEFGLKLAQIKELEDRLEDVIRTDGMEDVKVTRQRYEYLWMRSELVVFSCDIGSAFWNIQPVDYYRRRVRDSKSPQGRWAFCELNRIIDSGIAFIATLLHELVSLGNVAILDEIFKLLGLPPARPTDTFTPGLNAVIYRLLIFCGDLARYRSQFNKYFQEDSYQLSWRIYVAAREMNPDHGHACNQIAVICSMLQDVLMTVLWYLRAECCALPFTASRTNLKAYLEKVILKDTEAVNEVSVWKPFMRFINDALSKDTLTIDTLEIETWMRKRVLKMSSFEFASILMILGAAARITGDFGGSFRQCLGRFLNVFVQTDSKASVHQGTNDDRLFCIAAMVAVWRLTDTSQCEQVVRWLGEHRKLILSSKSMEMMEQLQGFDIFEPILESLPSEGSEFLSELLARDNMVPELGFSQFAESSLLIDHASPVEEHQNPVERVISAEEQQHLAEHASPVEKHSSPVGEHASPVGEHANPVEGHASPVGEHASSGKEHASPGKEHQDPGEHTSPPVDVSDDEIVVFKGLL</sequence>
<evidence type="ECO:0000259" key="2">
    <source>
        <dbReference type="Pfam" id="PF10373"/>
    </source>
</evidence>
<evidence type="ECO:0000313" key="4">
    <source>
        <dbReference type="Proteomes" id="UP000240830"/>
    </source>
</evidence>
<evidence type="ECO:0000313" key="3">
    <source>
        <dbReference type="EMBL" id="PJF17676.1"/>
    </source>
</evidence>
<accession>A0A2H9TIX6</accession>
<dbReference type="OrthoDB" id="69928at2759"/>
<dbReference type="AlphaFoldDB" id="A0A2H9TIX6"/>
<dbReference type="GO" id="GO:0000184">
    <property type="term" value="P:nuclear-transcribed mRNA catabolic process, nonsense-mediated decay"/>
    <property type="evidence" value="ECO:0007669"/>
    <property type="project" value="TreeGrafter"/>
</dbReference>
<proteinExistence type="predicted"/>
<dbReference type="GO" id="GO:0042162">
    <property type="term" value="F:telomeric DNA binding"/>
    <property type="evidence" value="ECO:0007669"/>
    <property type="project" value="TreeGrafter"/>
</dbReference>
<dbReference type="PANTHER" id="PTHR15696:SF0">
    <property type="entry name" value="TELOMERASE-BINDING PROTEIN EST1A"/>
    <property type="match status" value="1"/>
</dbReference>
<feature type="compositionally biased region" description="Basic and acidic residues" evidence="1">
    <location>
        <begin position="486"/>
        <end position="503"/>
    </location>
</feature>
<dbReference type="EMBL" id="MTSL01000167">
    <property type="protein sequence ID" value="PJF17676.1"/>
    <property type="molecule type" value="Genomic_DNA"/>
</dbReference>
<feature type="region of interest" description="Disordered" evidence="1">
    <location>
        <begin position="444"/>
        <end position="517"/>
    </location>
</feature>
<dbReference type="PANTHER" id="PTHR15696">
    <property type="entry name" value="SMG-7 SUPPRESSOR WITH MORPHOLOGICAL EFFECT ON GENITALIA PROTEIN 7"/>
    <property type="match status" value="1"/>
</dbReference>
<dbReference type="Pfam" id="PF10373">
    <property type="entry name" value="EST1_DNA_bind"/>
    <property type="match status" value="1"/>
</dbReference>
<organism evidence="3 4">
    <name type="scientific">Paramicrosporidium saccamoebae</name>
    <dbReference type="NCBI Taxonomy" id="1246581"/>
    <lineage>
        <taxon>Eukaryota</taxon>
        <taxon>Fungi</taxon>
        <taxon>Fungi incertae sedis</taxon>
        <taxon>Cryptomycota</taxon>
        <taxon>Cryptomycota incertae sedis</taxon>
        <taxon>Paramicrosporidium</taxon>
    </lineage>
</organism>
<comment type="caution">
    <text evidence="3">The sequence shown here is derived from an EMBL/GenBank/DDBJ whole genome shotgun (WGS) entry which is preliminary data.</text>
</comment>
<dbReference type="Gene3D" id="1.25.40.10">
    <property type="entry name" value="Tetratricopeptide repeat domain"/>
    <property type="match status" value="1"/>
</dbReference>
<dbReference type="STRING" id="1246581.A0A2H9TIX6"/>
<evidence type="ECO:0000256" key="1">
    <source>
        <dbReference type="SAM" id="MobiDB-lite"/>
    </source>
</evidence>
<dbReference type="SUPFAM" id="SSF48452">
    <property type="entry name" value="TPR-like"/>
    <property type="match status" value="1"/>
</dbReference>
<protein>
    <recommendedName>
        <fullName evidence="2">DNA/RNA-binding domain-containing protein</fullName>
    </recommendedName>
</protein>